<sequence length="177" mass="19618">MNTITVEFILNGKQVGPLQVPQNTMMIQFLHEYLNLTGTKFGCGAGICHACVIIEQTKIEPITHRTCINGVGAFNGMNLVTVEGHASIDVKTEEVVLHPVQQAFIENFSFQCGWCTSGFVNEAVCFYESLKQKPVAKSELRAALEANLGEHVCRCTGYVKYYEAMENLILSQPELVQ</sequence>
<evidence type="ECO:0000256" key="1">
    <source>
        <dbReference type="ARBA" id="ARBA00023075"/>
    </source>
</evidence>
<dbReference type="SUPFAM" id="SSF47741">
    <property type="entry name" value="CO dehydrogenase ISP C-domain like"/>
    <property type="match status" value="1"/>
</dbReference>
<dbReference type="InterPro" id="IPR002888">
    <property type="entry name" value="2Fe-2S-bd"/>
</dbReference>
<dbReference type="InterPro" id="IPR012675">
    <property type="entry name" value="Beta-grasp_dom_sf"/>
</dbReference>
<keyword evidence="1" id="KW-0830">Ubiquinone</keyword>
<gene>
    <name evidence="4" type="ORF">L2764_01950</name>
</gene>
<feature type="domain" description="[2Fe-2S]-binding" evidence="3">
    <location>
        <begin position="81"/>
        <end position="165"/>
    </location>
</feature>
<proteinExistence type="predicted"/>
<dbReference type="PANTHER" id="PTHR45331">
    <property type="entry name" value="OXIDOREDUCTASE, IRON-SULPHUR BINDING SUBUNIT-RELATED-RELATED"/>
    <property type="match status" value="1"/>
</dbReference>
<dbReference type="InterPro" id="IPR001041">
    <property type="entry name" value="2Fe-2S_ferredoxin-type"/>
</dbReference>
<evidence type="ECO:0000259" key="2">
    <source>
        <dbReference type="Pfam" id="PF00111"/>
    </source>
</evidence>
<dbReference type="EMBL" id="JAKIKS010000004">
    <property type="protein sequence ID" value="MCL1123274.1"/>
    <property type="molecule type" value="Genomic_DNA"/>
</dbReference>
<evidence type="ECO:0000313" key="4">
    <source>
        <dbReference type="EMBL" id="MCL1123274.1"/>
    </source>
</evidence>
<dbReference type="SUPFAM" id="SSF54292">
    <property type="entry name" value="2Fe-2S ferredoxin-like"/>
    <property type="match status" value="1"/>
</dbReference>
<keyword evidence="5" id="KW-1185">Reference proteome</keyword>
<comment type="caution">
    <text evidence="4">The sequence shown here is derived from an EMBL/GenBank/DDBJ whole genome shotgun (WGS) entry which is preliminary data.</text>
</comment>
<dbReference type="Gene3D" id="3.10.20.30">
    <property type="match status" value="1"/>
</dbReference>
<evidence type="ECO:0000259" key="3">
    <source>
        <dbReference type="Pfam" id="PF01799"/>
    </source>
</evidence>
<evidence type="ECO:0000313" key="5">
    <source>
        <dbReference type="Proteomes" id="UP001203423"/>
    </source>
</evidence>
<dbReference type="RefSeq" id="WP_248938557.1">
    <property type="nucleotide sequence ID" value="NZ_JAKIKS010000004.1"/>
</dbReference>
<feature type="domain" description="2Fe-2S ferredoxin-type" evidence="2">
    <location>
        <begin position="19"/>
        <end position="54"/>
    </location>
</feature>
<dbReference type="InterPro" id="IPR052914">
    <property type="entry name" value="Aldehyde_Oxdr_Iron-Sulfur"/>
</dbReference>
<dbReference type="InterPro" id="IPR036884">
    <property type="entry name" value="2Fe-2S-bd_dom_sf"/>
</dbReference>
<name>A0ABT0L6F6_9GAMM</name>
<dbReference type="InterPro" id="IPR036010">
    <property type="entry name" value="2Fe-2S_ferredoxin-like_sf"/>
</dbReference>
<dbReference type="Proteomes" id="UP001203423">
    <property type="component" value="Unassembled WGS sequence"/>
</dbReference>
<dbReference type="Pfam" id="PF01799">
    <property type="entry name" value="Fer2_2"/>
    <property type="match status" value="1"/>
</dbReference>
<accession>A0ABT0L6F6</accession>
<protein>
    <submittedName>
        <fullName evidence="4">2Fe-2S iron-sulfur cluster-binding protein</fullName>
    </submittedName>
</protein>
<dbReference type="Pfam" id="PF00111">
    <property type="entry name" value="Fer2"/>
    <property type="match status" value="1"/>
</dbReference>
<dbReference type="Gene3D" id="1.10.150.120">
    <property type="entry name" value="[2Fe-2S]-binding domain"/>
    <property type="match status" value="1"/>
</dbReference>
<dbReference type="PANTHER" id="PTHR45331:SF2">
    <property type="entry name" value="OXIDOREDUCTASE WITH IRON-SULFUR SUBUNIT"/>
    <property type="match status" value="1"/>
</dbReference>
<reference evidence="4 5" key="1">
    <citation type="submission" date="2022-01" db="EMBL/GenBank/DDBJ databases">
        <title>Whole genome-based taxonomy of the Shewanellaceae.</title>
        <authorList>
            <person name="Martin-Rodriguez A.J."/>
        </authorList>
    </citation>
    <scope>NUCLEOTIDE SEQUENCE [LARGE SCALE GENOMIC DNA]</scope>
    <source>
        <strain evidence="4 5">DSM 17177</strain>
    </source>
</reference>
<organism evidence="4 5">
    <name type="scientific">Shewanella surugensis</name>
    <dbReference type="NCBI Taxonomy" id="212020"/>
    <lineage>
        <taxon>Bacteria</taxon>
        <taxon>Pseudomonadati</taxon>
        <taxon>Pseudomonadota</taxon>
        <taxon>Gammaproteobacteria</taxon>
        <taxon>Alteromonadales</taxon>
        <taxon>Shewanellaceae</taxon>
        <taxon>Shewanella</taxon>
    </lineage>
</organism>